<dbReference type="GO" id="GO:0003824">
    <property type="term" value="F:catalytic activity"/>
    <property type="evidence" value="ECO:0007669"/>
    <property type="project" value="InterPro"/>
</dbReference>
<dbReference type="Gene3D" id="3.40.50.1580">
    <property type="entry name" value="Nucleoside phosphorylase domain"/>
    <property type="match status" value="1"/>
</dbReference>
<dbReference type="PANTHER" id="PTHR46082">
    <property type="entry name" value="ATP/GTP-BINDING PROTEIN-RELATED"/>
    <property type="match status" value="1"/>
</dbReference>
<dbReference type="GO" id="GO:0009116">
    <property type="term" value="P:nucleoside metabolic process"/>
    <property type="evidence" value="ECO:0007669"/>
    <property type="project" value="InterPro"/>
</dbReference>
<gene>
    <name evidence="3" type="ORF">CNMCM7691_004610</name>
</gene>
<dbReference type="SMART" id="SM00028">
    <property type="entry name" value="TPR"/>
    <property type="match status" value="8"/>
</dbReference>
<dbReference type="Pfam" id="PF13374">
    <property type="entry name" value="TPR_10"/>
    <property type="match status" value="1"/>
</dbReference>
<evidence type="ECO:0000259" key="2">
    <source>
        <dbReference type="SMART" id="SM00382"/>
    </source>
</evidence>
<dbReference type="InterPro" id="IPR002182">
    <property type="entry name" value="NB-ARC"/>
</dbReference>
<dbReference type="PANTHER" id="PTHR46082:SF11">
    <property type="entry name" value="AAA+ ATPASE DOMAIN-CONTAINING PROTEIN-RELATED"/>
    <property type="match status" value="1"/>
</dbReference>
<accession>A0A8H6R189</accession>
<dbReference type="SUPFAM" id="SSF52540">
    <property type="entry name" value="P-loop containing nucleoside triphosphate hydrolases"/>
    <property type="match status" value="1"/>
</dbReference>
<feature type="region of interest" description="Disordered" evidence="1">
    <location>
        <begin position="1153"/>
        <end position="1180"/>
    </location>
</feature>
<dbReference type="InterPro" id="IPR000845">
    <property type="entry name" value="Nucleoside_phosphorylase_d"/>
</dbReference>
<dbReference type="InterPro" id="IPR027417">
    <property type="entry name" value="P-loop_NTPase"/>
</dbReference>
<dbReference type="SMART" id="SM00382">
    <property type="entry name" value="AAA"/>
    <property type="match status" value="1"/>
</dbReference>
<dbReference type="Gene3D" id="3.40.50.300">
    <property type="entry name" value="P-loop containing nucleotide triphosphate hydrolases"/>
    <property type="match status" value="1"/>
</dbReference>
<dbReference type="InterPro" id="IPR035994">
    <property type="entry name" value="Nucleoside_phosphorylase_sf"/>
</dbReference>
<dbReference type="InterPro" id="IPR003593">
    <property type="entry name" value="AAA+_ATPase"/>
</dbReference>
<evidence type="ECO:0000256" key="1">
    <source>
        <dbReference type="SAM" id="MobiDB-lite"/>
    </source>
</evidence>
<feature type="domain" description="AAA+ ATPase" evidence="2">
    <location>
        <begin position="356"/>
        <end position="498"/>
    </location>
</feature>
<dbReference type="Pfam" id="PF00931">
    <property type="entry name" value="NB-ARC"/>
    <property type="match status" value="1"/>
</dbReference>
<dbReference type="EMBL" id="JACBAG010001677">
    <property type="protein sequence ID" value="KAF7184051.1"/>
    <property type="molecule type" value="Genomic_DNA"/>
</dbReference>
<dbReference type="InterPro" id="IPR053137">
    <property type="entry name" value="NLR-like"/>
</dbReference>
<dbReference type="GO" id="GO:0043531">
    <property type="term" value="F:ADP binding"/>
    <property type="evidence" value="ECO:0007669"/>
    <property type="project" value="InterPro"/>
</dbReference>
<evidence type="ECO:0000313" key="3">
    <source>
        <dbReference type="EMBL" id="KAF7184051.1"/>
    </source>
</evidence>
<organism evidence="3 4">
    <name type="scientific">Aspergillus felis</name>
    <dbReference type="NCBI Taxonomy" id="1287682"/>
    <lineage>
        <taxon>Eukaryota</taxon>
        <taxon>Fungi</taxon>
        <taxon>Dikarya</taxon>
        <taxon>Ascomycota</taxon>
        <taxon>Pezizomycotina</taxon>
        <taxon>Eurotiomycetes</taxon>
        <taxon>Eurotiomycetidae</taxon>
        <taxon>Eurotiales</taxon>
        <taxon>Aspergillaceae</taxon>
        <taxon>Aspergillus</taxon>
        <taxon>Aspergillus subgen. Fumigati</taxon>
    </lineage>
</organism>
<dbReference type="Gene3D" id="1.25.40.10">
    <property type="entry name" value="Tetratricopeptide repeat domain"/>
    <property type="match status" value="3"/>
</dbReference>
<dbReference type="SUPFAM" id="SSF48452">
    <property type="entry name" value="TPR-like"/>
    <property type="match status" value="3"/>
</dbReference>
<dbReference type="Proteomes" id="UP000641853">
    <property type="component" value="Unassembled WGS sequence"/>
</dbReference>
<evidence type="ECO:0000313" key="4">
    <source>
        <dbReference type="Proteomes" id="UP000641853"/>
    </source>
</evidence>
<dbReference type="SUPFAM" id="SSF53167">
    <property type="entry name" value="Purine and uridine phosphorylases"/>
    <property type="match status" value="1"/>
</dbReference>
<dbReference type="Pfam" id="PF01048">
    <property type="entry name" value="PNP_UDP_1"/>
    <property type="match status" value="1"/>
</dbReference>
<sequence length="1288" mass="144734">MASTHDDYMVAWICALPLEMAAASVMLDKTHNPLPKPSTDPNAYVLGELNGHYIVIACLPDGIYGTISASTVMAHMVSTFPRVQFGLMVGIGGGVPSSSNDIRLGDVVVSKPVGKYSGVIQYDYGKAVQGGQFEPTGTLNKPPQSLLTHVAHFESRQMIRREDAISTIVQDVLDRNPDMKDRFSPPNQQSDYLFRSSYRHADPEGNCKKCDKEQLVYRAPRTTNAPHIHYGLIASGDQVMKDSETRDHLAQQHGILCFEMEAAGLMDGLPTLVIRGICDYCDSHKQKEWQGYAALTAAAYAKLLLSGMPVSRMNQGLTKNNSRMGHYMVPLGRNPRFVGRQDEITRLEDLITMEDGPRKVAVTGLGGVGKTQVALELAYRIRDRDKECSIFWVACTSYEVFEQTYLNIAQALGLHDVKPAEVKEQVKRYLSSEHAGKWLLIFDNADDMDMWLSDNRTGPALEDFLPQSEQGRILFTTRNRKLAVDLTSSNIIPIPDVDKDTALKILERSLADKGLLQDNLTAVAILEKLVFLPLAITQASAYINKNGLRLSTYSALLHEHEPEVVELLSEDFKDEGRYKDLQNPVITTWLISFKQIQLQNQLAADLLSFMACINPRNIPESLLPVPASRKRSIDALGLLNAYSFINSQDTGINLHRLVHIAARNWLKKNALFSCWIQRAADQMRQVFPDVHHTNRGLWREYLPHALSLVYEDEFTTQWKEYIDLIENIADCLDEDGRYHEAEVLYTELIRIKQEETGPNHPSTLTSMGDLASTYWNQGRWKEAEKLGVQVLEMRKTMLGAEHPDTLASMSNLALTYQVQGRWDEAEKLEVQVMEMRKTVLGAGHPDTLASMSNLASAYWNQGQWDEAEKLEVQVMEMRKTMLGAEHPDTLGSMSNLSSTYQVQGRWNEAEKLEVQVMEMKKAMLGPEHPDTLTSMSNLALTYLVQGRWDEAEKLEVQVMEMRKTVLGAEHPDTLASMSNLSSTYQVQGRWNEAEKLNLQVLEMRKAVLGAEHPDTLTSMNNLASAYRNQGRWDEGEKLGLQVIKMRKTVLGAEHHDTLTSMNNLALCYRDQDRLNEAEKLQLQVLETRKTVLGAEHPDTLLTMHNLAYTWKSQGKLQDALALMEKCSELRNKILGPNHPYAISSSRSLSDWKDIHDSLPSERPPSVGSQIGGSRHPDTATEHKPAALIAQQLYKRARQVTSYAEMEAVSAQSDESFSEEETLREWMMAQISRMAASSGGGFMVDFVVGMGRTLESTWRPVLMFAVSRSSGHQKITDEVREVRIAESVM</sequence>
<dbReference type="Pfam" id="PF13424">
    <property type="entry name" value="TPR_12"/>
    <property type="match status" value="4"/>
</dbReference>
<dbReference type="InterPro" id="IPR011990">
    <property type="entry name" value="TPR-like_helical_dom_sf"/>
</dbReference>
<dbReference type="InterPro" id="IPR019734">
    <property type="entry name" value="TPR_rpt"/>
</dbReference>
<name>A0A8H6R189_9EURO</name>
<reference evidence="3" key="1">
    <citation type="submission" date="2020-06" db="EMBL/GenBank/DDBJ databases">
        <title>Draft genome sequences of strains closely related to Aspergillus parafelis and Aspergillus hiratsukae.</title>
        <authorList>
            <person name="Dos Santos R.A.C."/>
            <person name="Rivero-Menendez O."/>
            <person name="Steenwyk J.L."/>
            <person name="Mead M.E."/>
            <person name="Goldman G.H."/>
            <person name="Alastruey-Izquierdo A."/>
            <person name="Rokas A."/>
        </authorList>
    </citation>
    <scope>NUCLEOTIDE SEQUENCE</scope>
    <source>
        <strain evidence="3">CNM-CM7691</strain>
    </source>
</reference>
<dbReference type="PRINTS" id="PR00381">
    <property type="entry name" value="KINESINLIGHT"/>
</dbReference>
<comment type="caution">
    <text evidence="3">The sequence shown here is derived from an EMBL/GenBank/DDBJ whole genome shotgun (WGS) entry which is preliminary data.</text>
</comment>
<keyword evidence="4" id="KW-1185">Reference proteome</keyword>
<protein>
    <recommendedName>
        <fullName evidence="2">AAA+ ATPase domain-containing protein</fullName>
    </recommendedName>
</protein>
<proteinExistence type="predicted"/>